<dbReference type="AlphaFoldDB" id="A0A2L2TSS0"/>
<reference evidence="2" key="1">
    <citation type="submission" date="2014-10" db="EMBL/GenBank/DDBJ databases">
        <authorList>
            <person name="King R."/>
        </authorList>
    </citation>
    <scope>NUCLEOTIDE SEQUENCE [LARGE SCALE GENOMIC DNA]</scope>
    <source>
        <strain evidence="2">A3/5</strain>
    </source>
</reference>
<accession>A0A2L2TSS0</accession>
<proteinExistence type="predicted"/>
<evidence type="ECO:0000313" key="1">
    <source>
        <dbReference type="EMBL" id="CEI68437.1"/>
    </source>
</evidence>
<dbReference type="EMBL" id="LN649231">
    <property type="protein sequence ID" value="CEI68437.1"/>
    <property type="molecule type" value="Genomic_DNA"/>
</dbReference>
<name>A0A2L2TSS0_9HYPO</name>
<dbReference type="Proteomes" id="UP000245910">
    <property type="component" value="Chromosome III"/>
</dbReference>
<protein>
    <submittedName>
        <fullName evidence="1">Uncharacterized protein</fullName>
    </submittedName>
</protein>
<organism evidence="1 2">
    <name type="scientific">Fusarium venenatum</name>
    <dbReference type="NCBI Taxonomy" id="56646"/>
    <lineage>
        <taxon>Eukaryota</taxon>
        <taxon>Fungi</taxon>
        <taxon>Dikarya</taxon>
        <taxon>Ascomycota</taxon>
        <taxon>Pezizomycotina</taxon>
        <taxon>Sordariomycetes</taxon>
        <taxon>Hypocreomycetidae</taxon>
        <taxon>Hypocreales</taxon>
        <taxon>Nectriaceae</taxon>
        <taxon>Fusarium</taxon>
    </lineage>
</organism>
<sequence>MPDFRGLFTFARVITCSCFCSRKPAKIRTYQFDNVRTPSGQKQEKDLSAEDHYYGISQSPHGVLPDPDKFEIVDEHDESTAAGTVVKRD</sequence>
<dbReference type="OrthoDB" id="5070447at2759"/>
<keyword evidence="2" id="KW-1185">Reference proteome</keyword>
<evidence type="ECO:0000313" key="2">
    <source>
        <dbReference type="Proteomes" id="UP000245910"/>
    </source>
</evidence>